<keyword evidence="2" id="KW-1185">Reference proteome</keyword>
<dbReference type="EMBL" id="CP101806">
    <property type="protein sequence ID" value="UUD35068.1"/>
    <property type="molecule type" value="Genomic_DNA"/>
</dbReference>
<sequence length="80" mass="9696">MAKKQKTIYEIETTIKSMNPKLEPYRKFFINSDINIMELKLITAFLFRTCFLLHSDFYFEGRCTFYRTAMFADYSTEKHK</sequence>
<accession>A0ABY5IY75</accession>
<proteinExistence type="predicted"/>
<evidence type="ECO:0000313" key="1">
    <source>
        <dbReference type="EMBL" id="UUD35068.1"/>
    </source>
</evidence>
<reference evidence="1" key="1">
    <citation type="submission" date="2022-07" db="EMBL/GenBank/DDBJ databases">
        <title>Complete genome of Mycoplasma caviae type strain G122.</title>
        <authorList>
            <person name="Spergser J."/>
        </authorList>
    </citation>
    <scope>NUCLEOTIDE SEQUENCE</scope>
    <source>
        <strain evidence="1">G122</strain>
    </source>
</reference>
<dbReference type="Proteomes" id="UP001058569">
    <property type="component" value="Chromosome"/>
</dbReference>
<evidence type="ECO:0000313" key="2">
    <source>
        <dbReference type="Proteomes" id="UP001058569"/>
    </source>
</evidence>
<organism evidence="1 2">
    <name type="scientific">Mycoplasmopsis caviae</name>
    <dbReference type="NCBI Taxonomy" id="55603"/>
    <lineage>
        <taxon>Bacteria</taxon>
        <taxon>Bacillati</taxon>
        <taxon>Mycoplasmatota</taxon>
        <taxon>Mycoplasmoidales</taxon>
        <taxon>Metamycoplasmataceae</taxon>
        <taxon>Mycoplasmopsis</taxon>
    </lineage>
</organism>
<name>A0ABY5IY75_9BACT</name>
<gene>
    <name evidence="1" type="ORF">NPA07_04655</name>
</gene>
<dbReference type="RefSeq" id="WP_126118330.1">
    <property type="nucleotide sequence ID" value="NZ_CP101806.1"/>
</dbReference>
<protein>
    <submittedName>
        <fullName evidence="1">Uncharacterized protein</fullName>
    </submittedName>
</protein>